<name>A0A7W6AKH2_9HYPH</name>
<organism evidence="2 3">
    <name type="scientific">Methylobacterium brachythecii</name>
    <dbReference type="NCBI Taxonomy" id="1176177"/>
    <lineage>
        <taxon>Bacteria</taxon>
        <taxon>Pseudomonadati</taxon>
        <taxon>Pseudomonadota</taxon>
        <taxon>Alphaproteobacteria</taxon>
        <taxon>Hyphomicrobiales</taxon>
        <taxon>Methylobacteriaceae</taxon>
        <taxon>Methylobacterium</taxon>
    </lineage>
</organism>
<reference evidence="2 3" key="3">
    <citation type="submission" date="2020-08" db="EMBL/GenBank/DDBJ databases">
        <title>Genomic Encyclopedia of Type Strains, Phase IV (KMG-IV): sequencing the most valuable type-strain genomes for metagenomic binning, comparative biology and taxonomic classification.</title>
        <authorList>
            <person name="Goeker M."/>
        </authorList>
    </citation>
    <scope>NUCLEOTIDE SEQUENCE [LARGE SCALE GENOMIC DNA]</scope>
    <source>
        <strain evidence="2 3">DSM 24105</strain>
    </source>
</reference>
<evidence type="ECO:0000313" key="4">
    <source>
        <dbReference type="Proteomes" id="UP001156881"/>
    </source>
</evidence>
<evidence type="ECO:0000313" key="1">
    <source>
        <dbReference type="EMBL" id="GLS44412.1"/>
    </source>
</evidence>
<accession>A0A7W6AKH2</accession>
<evidence type="ECO:0000313" key="2">
    <source>
        <dbReference type="EMBL" id="MBB3905080.1"/>
    </source>
</evidence>
<dbReference type="EMBL" id="JACIDN010000010">
    <property type="protein sequence ID" value="MBB3905080.1"/>
    <property type="molecule type" value="Genomic_DNA"/>
</dbReference>
<proteinExistence type="predicted"/>
<reference evidence="4" key="2">
    <citation type="journal article" date="2019" name="Int. J. Syst. Evol. Microbiol.">
        <title>The Global Catalogue of Microorganisms (GCM) 10K type strain sequencing project: providing services to taxonomists for standard genome sequencing and annotation.</title>
        <authorList>
            <consortium name="The Broad Institute Genomics Platform"/>
            <consortium name="The Broad Institute Genome Sequencing Center for Infectious Disease"/>
            <person name="Wu L."/>
            <person name="Ma J."/>
        </authorList>
    </citation>
    <scope>NUCLEOTIDE SEQUENCE [LARGE SCALE GENOMIC DNA]</scope>
    <source>
        <strain evidence="4">NBRC 107710</strain>
    </source>
</reference>
<keyword evidence="4" id="KW-1185">Reference proteome</keyword>
<comment type="caution">
    <text evidence="2">The sequence shown here is derived from an EMBL/GenBank/DDBJ whole genome shotgun (WGS) entry which is preliminary data.</text>
</comment>
<evidence type="ECO:0000313" key="3">
    <source>
        <dbReference type="Proteomes" id="UP000517759"/>
    </source>
</evidence>
<reference evidence="1" key="4">
    <citation type="submission" date="2023-01" db="EMBL/GenBank/DDBJ databases">
        <title>Draft genome sequence of Methylobacterium brachythecii strain NBRC 107710.</title>
        <authorList>
            <person name="Sun Q."/>
            <person name="Mori K."/>
        </authorList>
    </citation>
    <scope>NUCLEOTIDE SEQUENCE</scope>
    <source>
        <strain evidence="1">NBRC 107710</strain>
    </source>
</reference>
<reference evidence="1" key="1">
    <citation type="journal article" date="2014" name="Int. J. Syst. Evol. Microbiol.">
        <title>Complete genome of a new Firmicutes species belonging to the dominant human colonic microbiota ('Ruminococcus bicirculans') reveals two chromosomes and a selective capacity to utilize plant glucans.</title>
        <authorList>
            <consortium name="NISC Comparative Sequencing Program"/>
            <person name="Wegmann U."/>
            <person name="Louis P."/>
            <person name="Goesmann A."/>
            <person name="Henrissat B."/>
            <person name="Duncan S.H."/>
            <person name="Flint H.J."/>
        </authorList>
    </citation>
    <scope>NUCLEOTIDE SEQUENCE</scope>
    <source>
        <strain evidence="1">NBRC 107710</strain>
    </source>
</reference>
<sequence>MSPLAHMLCLLVIVIGLTIAAATFAKVNAWSQDEHDGGVRRD</sequence>
<dbReference type="AlphaFoldDB" id="A0A7W6AKH2"/>
<dbReference type="RefSeq" id="WP_281381201.1">
    <property type="nucleotide sequence ID" value="NZ_BSPG01000011.1"/>
</dbReference>
<gene>
    <name evidence="1" type="ORF">GCM10007884_24000</name>
    <name evidence="2" type="ORF">GGR33_004608</name>
</gene>
<dbReference type="EMBL" id="BSPG01000011">
    <property type="protein sequence ID" value="GLS44412.1"/>
    <property type="molecule type" value="Genomic_DNA"/>
</dbReference>
<dbReference type="Proteomes" id="UP001156881">
    <property type="component" value="Unassembled WGS sequence"/>
</dbReference>
<protein>
    <submittedName>
        <fullName evidence="2">Uncharacterized protein</fullName>
    </submittedName>
</protein>
<dbReference type="Proteomes" id="UP000517759">
    <property type="component" value="Unassembled WGS sequence"/>
</dbReference>